<dbReference type="Proteomes" id="UP001565200">
    <property type="component" value="Unassembled WGS sequence"/>
</dbReference>
<dbReference type="InterPro" id="IPR008969">
    <property type="entry name" value="CarboxyPept-like_regulatory"/>
</dbReference>
<sequence>MKLTDTKYMIICGLLLSMCISSYARIINVSGRVVDKYDGEPLIGVSVCIPSADRTDSIVAVSDTNGLFSVSLPENQLLSFRYVGYDDAFAIAKSNMFIEMEDGGTWKNPLWIVDSKIADVDYPGIWYQSPFGNVSLESLVCDAIPILREPDIDSVELTDTTLCVNNILFNGLCCISTKPTTIQIIVDGENQGVIKEHPGRFAGKNGAINYASNTLQIDSVIDAVALDREKTFPTSCGKAEKMLIVTTDRHYPSVSKAGYKPYKYDNGDDYVSDGRYRIVDSEGKIGYATQYNVVIIPPRFAFGFPFKDGRAKVTDSGHLEEVEGSDGEYHYWVSDNWYWIDKMGNRLEIYNEVDR</sequence>
<evidence type="ECO:0008006" key="3">
    <source>
        <dbReference type="Google" id="ProtNLM"/>
    </source>
</evidence>
<reference evidence="1 2" key="1">
    <citation type="submission" date="2024-03" db="EMBL/GenBank/DDBJ databases">
        <title>Mouse gut bacterial collection (mGBC) of GemPharmatech.</title>
        <authorList>
            <person name="He Y."/>
            <person name="Dong L."/>
            <person name="Wu D."/>
            <person name="Gao X."/>
            <person name="Lin Z."/>
        </authorList>
    </citation>
    <scope>NUCLEOTIDE SEQUENCE [LARGE SCALE GENOMIC DNA]</scope>
    <source>
        <strain evidence="1 2">54-13</strain>
    </source>
</reference>
<protein>
    <recommendedName>
        <fullName evidence="3">Carboxypeptidase-like regulatory domain-containing protein</fullName>
    </recommendedName>
</protein>
<proteinExistence type="predicted"/>
<dbReference type="EMBL" id="JBCLPP010000014">
    <property type="protein sequence ID" value="MEY8245286.1"/>
    <property type="molecule type" value="Genomic_DNA"/>
</dbReference>
<dbReference type="SUPFAM" id="SSF49464">
    <property type="entry name" value="Carboxypeptidase regulatory domain-like"/>
    <property type="match status" value="1"/>
</dbReference>
<comment type="caution">
    <text evidence="1">The sequence shown here is derived from an EMBL/GenBank/DDBJ whole genome shotgun (WGS) entry which is preliminary data.</text>
</comment>
<dbReference type="RefSeq" id="WP_369863374.1">
    <property type="nucleotide sequence ID" value="NZ_JBCLPP010000014.1"/>
</dbReference>
<gene>
    <name evidence="1" type="ORF">AAK873_06595</name>
</gene>
<organism evidence="1 2">
    <name type="scientific">Heminiphilus faecis</name>
    <dbReference type="NCBI Taxonomy" id="2601703"/>
    <lineage>
        <taxon>Bacteria</taxon>
        <taxon>Pseudomonadati</taxon>
        <taxon>Bacteroidota</taxon>
        <taxon>Bacteroidia</taxon>
        <taxon>Bacteroidales</taxon>
        <taxon>Muribaculaceae</taxon>
        <taxon>Heminiphilus</taxon>
    </lineage>
</organism>
<evidence type="ECO:0000313" key="1">
    <source>
        <dbReference type="EMBL" id="MEY8245286.1"/>
    </source>
</evidence>
<evidence type="ECO:0000313" key="2">
    <source>
        <dbReference type="Proteomes" id="UP001565200"/>
    </source>
</evidence>
<name>A0ABV4CXC3_9BACT</name>
<keyword evidence="2" id="KW-1185">Reference proteome</keyword>
<accession>A0ABV4CXC3</accession>